<evidence type="ECO:0000313" key="1">
    <source>
        <dbReference type="EMBL" id="GAG79336.1"/>
    </source>
</evidence>
<dbReference type="AlphaFoldDB" id="X1C4N6"/>
<name>X1C4N6_9ZZZZ</name>
<dbReference type="EMBL" id="BART01010984">
    <property type="protein sequence ID" value="GAG79336.1"/>
    <property type="molecule type" value="Genomic_DNA"/>
</dbReference>
<reference evidence="1" key="1">
    <citation type="journal article" date="2014" name="Front. Microbiol.">
        <title>High frequency of phylogenetically diverse reductive dehalogenase-homologous genes in deep subseafloor sedimentary metagenomes.</title>
        <authorList>
            <person name="Kawai M."/>
            <person name="Futagami T."/>
            <person name="Toyoda A."/>
            <person name="Takaki Y."/>
            <person name="Nishi S."/>
            <person name="Hori S."/>
            <person name="Arai W."/>
            <person name="Tsubouchi T."/>
            <person name="Morono Y."/>
            <person name="Uchiyama I."/>
            <person name="Ito T."/>
            <person name="Fujiyama A."/>
            <person name="Inagaki F."/>
            <person name="Takami H."/>
        </authorList>
    </citation>
    <scope>NUCLEOTIDE SEQUENCE</scope>
    <source>
        <strain evidence="1">Expedition CK06-06</strain>
    </source>
</reference>
<accession>X1C4N6</accession>
<gene>
    <name evidence="1" type="ORF">S01H4_23621</name>
</gene>
<comment type="caution">
    <text evidence="1">The sequence shown here is derived from an EMBL/GenBank/DDBJ whole genome shotgun (WGS) entry which is preliminary data.</text>
</comment>
<proteinExistence type="predicted"/>
<sequence>MGKYQGCHFILLKEDYCKDNLIVKSIRKLFKNFNENIFLFSQTNKSNGIEVCPSKNGQNFYIRNGNKRLIAYAMKLLNREIKFKPIKISDWRNVYTREDVMNLKHQDTIKGEIL</sequence>
<protein>
    <submittedName>
        <fullName evidence="1">Uncharacterized protein</fullName>
    </submittedName>
</protein>
<organism evidence="1">
    <name type="scientific">marine sediment metagenome</name>
    <dbReference type="NCBI Taxonomy" id="412755"/>
    <lineage>
        <taxon>unclassified sequences</taxon>
        <taxon>metagenomes</taxon>
        <taxon>ecological metagenomes</taxon>
    </lineage>
</organism>